<keyword evidence="2" id="KW-1185">Reference proteome</keyword>
<dbReference type="EMBL" id="BMYT01000003">
    <property type="protein sequence ID" value="GGX13346.1"/>
    <property type="molecule type" value="Genomic_DNA"/>
</dbReference>
<accession>A0ABQ2XEP8</accession>
<evidence type="ECO:0008006" key="3">
    <source>
        <dbReference type="Google" id="ProtNLM"/>
    </source>
</evidence>
<protein>
    <recommendedName>
        <fullName evidence="3">Peptidase C39 domain-containing protein</fullName>
    </recommendedName>
</protein>
<name>A0ABQ2XEP8_9BURK</name>
<evidence type="ECO:0000313" key="2">
    <source>
        <dbReference type="Proteomes" id="UP000620127"/>
    </source>
</evidence>
<dbReference type="RefSeq" id="WP_186890607.1">
    <property type="nucleotide sequence ID" value="NZ_BMYT01000003.1"/>
</dbReference>
<organism evidence="1 2">
    <name type="scientific">Undibacterium macrobrachii</name>
    <dbReference type="NCBI Taxonomy" id="1119058"/>
    <lineage>
        <taxon>Bacteria</taxon>
        <taxon>Pseudomonadati</taxon>
        <taxon>Pseudomonadota</taxon>
        <taxon>Betaproteobacteria</taxon>
        <taxon>Burkholderiales</taxon>
        <taxon>Oxalobacteraceae</taxon>
        <taxon>Undibacterium</taxon>
    </lineage>
</organism>
<dbReference type="Proteomes" id="UP000620127">
    <property type="component" value="Unassembled WGS sequence"/>
</dbReference>
<gene>
    <name evidence="1" type="ORF">GCM10011282_19350</name>
</gene>
<reference evidence="2" key="1">
    <citation type="journal article" date="2019" name="Int. J. Syst. Evol. Microbiol.">
        <title>The Global Catalogue of Microorganisms (GCM) 10K type strain sequencing project: providing services to taxonomists for standard genome sequencing and annotation.</title>
        <authorList>
            <consortium name="The Broad Institute Genomics Platform"/>
            <consortium name="The Broad Institute Genome Sequencing Center for Infectious Disease"/>
            <person name="Wu L."/>
            <person name="Ma J."/>
        </authorList>
    </citation>
    <scope>NUCLEOTIDE SEQUENCE [LARGE SCALE GENOMIC DNA]</scope>
    <source>
        <strain evidence="2">KCTC 23916</strain>
    </source>
</reference>
<sequence>MATLPTTVNSTSAGFQPAFQHIGTSDRHACALASIAIIASVSFDDVRLQAENFGMPKTGPYYQWIDADFIAKLLAHFGWVATVWKEGSNAANLPDLCMALVDYDVDWEVGRFVVIHKAKTTHDAKIIQYAIDPAAKELKQQIRTDLNVLKPAWYIGVHPMNKTTVKAGK</sequence>
<comment type="caution">
    <text evidence="1">The sequence shown here is derived from an EMBL/GenBank/DDBJ whole genome shotgun (WGS) entry which is preliminary data.</text>
</comment>
<evidence type="ECO:0000313" key="1">
    <source>
        <dbReference type="EMBL" id="GGX13346.1"/>
    </source>
</evidence>
<proteinExistence type="predicted"/>